<evidence type="ECO:0000313" key="2">
    <source>
        <dbReference type="EMBL" id="CAF2946962.1"/>
    </source>
</evidence>
<evidence type="ECO:0000256" key="1">
    <source>
        <dbReference type="SAM" id="MobiDB-lite"/>
    </source>
</evidence>
<protein>
    <submittedName>
        <fullName evidence="2">WIPF</fullName>
    </submittedName>
</protein>
<organism evidence="2 3">
    <name type="scientific">Lepeophtheirus salmonis</name>
    <name type="common">Salmon louse</name>
    <name type="synonym">Caligus salmonis</name>
    <dbReference type="NCBI Taxonomy" id="72036"/>
    <lineage>
        <taxon>Eukaryota</taxon>
        <taxon>Metazoa</taxon>
        <taxon>Ecdysozoa</taxon>
        <taxon>Arthropoda</taxon>
        <taxon>Crustacea</taxon>
        <taxon>Multicrustacea</taxon>
        <taxon>Hexanauplia</taxon>
        <taxon>Copepoda</taxon>
        <taxon>Siphonostomatoida</taxon>
        <taxon>Caligidae</taxon>
        <taxon>Lepeophtheirus</taxon>
    </lineage>
</organism>
<name>A0A7R8CVX0_LEPSM</name>
<accession>A0A7R8CVX0</accession>
<proteinExistence type="predicted"/>
<evidence type="ECO:0000313" key="3">
    <source>
        <dbReference type="Proteomes" id="UP000675881"/>
    </source>
</evidence>
<reference evidence="2" key="1">
    <citation type="submission" date="2021-02" db="EMBL/GenBank/DDBJ databases">
        <authorList>
            <person name="Bekaert M."/>
        </authorList>
    </citation>
    <scope>NUCLEOTIDE SEQUENCE</scope>
    <source>
        <strain evidence="2">IoA-00</strain>
    </source>
</reference>
<feature type="region of interest" description="Disordered" evidence="1">
    <location>
        <begin position="1"/>
        <end position="21"/>
    </location>
</feature>
<dbReference type="EMBL" id="HG994584">
    <property type="protein sequence ID" value="CAF2946962.1"/>
    <property type="molecule type" value="Genomic_DNA"/>
</dbReference>
<dbReference type="Proteomes" id="UP000675881">
    <property type="component" value="Chromosome 5"/>
</dbReference>
<feature type="compositionally biased region" description="Polar residues" evidence="1">
    <location>
        <begin position="1"/>
        <end position="10"/>
    </location>
</feature>
<dbReference type="AlphaFoldDB" id="A0A7R8CVX0"/>
<sequence>MFAFPNQSMNPPGLSSGLGAGGGDKQFNRQILLESIREFDRNKGLKRGIRTNDRSHPMIHLPKSVENVPGIQVSRGGGSKGPKALGDLFSGGLMPSIQSLGKGSNFKKMNVLGCLCLFGNLKNVLYFPILNS</sequence>
<gene>
    <name evidence="2" type="ORF">LSAA_10303</name>
</gene>
<keyword evidence="3" id="KW-1185">Reference proteome</keyword>